<dbReference type="AlphaFoldDB" id="A0A0B3VSN8"/>
<evidence type="ECO:0000256" key="1">
    <source>
        <dbReference type="ARBA" id="ARBA00005417"/>
    </source>
</evidence>
<dbReference type="FunFam" id="3.40.50.300:FF:000032">
    <property type="entry name" value="Export ABC transporter ATP-binding protein"/>
    <property type="match status" value="1"/>
</dbReference>
<dbReference type="EMBL" id="JWHR01000157">
    <property type="protein sequence ID" value="KHS55639.1"/>
    <property type="molecule type" value="Genomic_DNA"/>
</dbReference>
<dbReference type="Proteomes" id="UP000031189">
    <property type="component" value="Unassembled WGS sequence"/>
</dbReference>
<dbReference type="Gene3D" id="3.40.50.300">
    <property type="entry name" value="P-loop containing nucleotide triphosphate hydrolases"/>
    <property type="match status" value="1"/>
</dbReference>
<evidence type="ECO:0000256" key="2">
    <source>
        <dbReference type="ARBA" id="ARBA00022448"/>
    </source>
</evidence>
<dbReference type="Pfam" id="PF00005">
    <property type="entry name" value="ABC_tran"/>
    <property type="match status" value="1"/>
</dbReference>
<keyword evidence="7" id="KW-1185">Reference proteome</keyword>
<dbReference type="InterPro" id="IPR017911">
    <property type="entry name" value="MacB-like_ATP-bd"/>
</dbReference>
<dbReference type="STRING" id="1577792.QX51_18305"/>
<dbReference type="PANTHER" id="PTHR42798">
    <property type="entry name" value="LIPOPROTEIN-RELEASING SYSTEM ATP-BINDING PROTEIN LOLD"/>
    <property type="match status" value="1"/>
</dbReference>
<organism evidence="6 7">
    <name type="scientific">Terrisporobacter othiniensis</name>
    <dbReference type="NCBI Taxonomy" id="1577792"/>
    <lineage>
        <taxon>Bacteria</taxon>
        <taxon>Bacillati</taxon>
        <taxon>Bacillota</taxon>
        <taxon>Clostridia</taxon>
        <taxon>Peptostreptococcales</taxon>
        <taxon>Peptostreptococcaceae</taxon>
        <taxon>Terrisporobacter</taxon>
    </lineage>
</organism>
<comment type="similarity">
    <text evidence="1">Belongs to the ABC transporter superfamily.</text>
</comment>
<dbReference type="GO" id="GO:0022857">
    <property type="term" value="F:transmembrane transporter activity"/>
    <property type="evidence" value="ECO:0007669"/>
    <property type="project" value="UniProtKB-ARBA"/>
</dbReference>
<dbReference type="PANTHER" id="PTHR42798:SF7">
    <property type="entry name" value="ALPHA-D-RIBOSE 1-METHYLPHOSPHONATE 5-TRIPHOSPHATE SYNTHASE SUBUNIT PHNL"/>
    <property type="match status" value="1"/>
</dbReference>
<keyword evidence="2" id="KW-0813">Transport</keyword>
<dbReference type="InterPro" id="IPR003593">
    <property type="entry name" value="AAA+_ATPase"/>
</dbReference>
<dbReference type="RefSeq" id="WP_039681342.1">
    <property type="nucleotide sequence ID" value="NZ_JWHR01000157.1"/>
</dbReference>
<sequence length="240" mass="27177">MEIIKVVDLKKSFGSVEVLRGINFCIEEGERIAIMGNSGCGKTTLLKMLGFIEDPTLGDVYYKGEKSKNLSRDEISEIRLNDIGFVFQDFRLLDSLTIQENIMLPMIINKEEEDIMLDRCNYYAEKVGIKHLLNKKPSNISGGEKQRTAICRALINNPSVIYADEPTGSLDSKTGKTIIDILVNTNIELKKTLIMVTHDPLIASHCSRVIWLKDGLLVHEIRESKKEKLYGEIIEKMKEV</sequence>
<evidence type="ECO:0000256" key="3">
    <source>
        <dbReference type="ARBA" id="ARBA00022741"/>
    </source>
</evidence>
<protein>
    <submittedName>
        <fullName evidence="6">Bacitracin ABC transporter ATP-binding protein</fullName>
    </submittedName>
</protein>
<accession>A0A0B3VSN8</accession>
<dbReference type="GO" id="GO:0098796">
    <property type="term" value="C:membrane protein complex"/>
    <property type="evidence" value="ECO:0007669"/>
    <property type="project" value="UniProtKB-ARBA"/>
</dbReference>
<dbReference type="InterPro" id="IPR027417">
    <property type="entry name" value="P-loop_NTPase"/>
</dbReference>
<dbReference type="OrthoDB" id="9802264at2"/>
<gene>
    <name evidence="6" type="ORF">QX51_18305</name>
</gene>
<dbReference type="GO" id="GO:0016887">
    <property type="term" value="F:ATP hydrolysis activity"/>
    <property type="evidence" value="ECO:0007669"/>
    <property type="project" value="InterPro"/>
</dbReference>
<evidence type="ECO:0000256" key="4">
    <source>
        <dbReference type="ARBA" id="ARBA00022840"/>
    </source>
</evidence>
<keyword evidence="3" id="KW-0547">Nucleotide-binding</keyword>
<evidence type="ECO:0000313" key="6">
    <source>
        <dbReference type="EMBL" id="KHS55639.1"/>
    </source>
</evidence>
<dbReference type="SUPFAM" id="SSF52540">
    <property type="entry name" value="P-loop containing nucleoside triphosphate hydrolases"/>
    <property type="match status" value="1"/>
</dbReference>
<evidence type="ECO:0000313" key="7">
    <source>
        <dbReference type="Proteomes" id="UP000031189"/>
    </source>
</evidence>
<dbReference type="CDD" id="cd03255">
    <property type="entry name" value="ABC_MJ0796_LolCDE_FtsE"/>
    <property type="match status" value="1"/>
</dbReference>
<reference evidence="6 7" key="1">
    <citation type="submission" date="2014-12" db="EMBL/GenBank/DDBJ databases">
        <title>Draft genome sequence of Terrisporobacter sp. 08-306576, isolated from the blood culture of a bacteremia patient.</title>
        <authorList>
            <person name="Lund L.C."/>
            <person name="Sydenham T.V."/>
            <person name="Hogh S.V."/>
            <person name="Skov M.N."/>
            <person name="Kemp M."/>
            <person name="Justesen U.S."/>
        </authorList>
    </citation>
    <scope>NUCLEOTIDE SEQUENCE [LARGE SCALE GENOMIC DNA]</scope>
    <source>
        <strain evidence="6 7">08-306576</strain>
    </source>
</reference>
<proteinExistence type="inferred from homology"/>
<dbReference type="PROSITE" id="PS50893">
    <property type="entry name" value="ABC_TRANSPORTER_2"/>
    <property type="match status" value="1"/>
</dbReference>
<name>A0A0B3VSN8_9FIRM</name>
<dbReference type="GO" id="GO:0005524">
    <property type="term" value="F:ATP binding"/>
    <property type="evidence" value="ECO:0007669"/>
    <property type="project" value="UniProtKB-KW"/>
</dbReference>
<dbReference type="SMART" id="SM00382">
    <property type="entry name" value="AAA"/>
    <property type="match status" value="1"/>
</dbReference>
<evidence type="ECO:0000259" key="5">
    <source>
        <dbReference type="PROSITE" id="PS50893"/>
    </source>
</evidence>
<keyword evidence="4 6" id="KW-0067">ATP-binding</keyword>
<dbReference type="InterPro" id="IPR003439">
    <property type="entry name" value="ABC_transporter-like_ATP-bd"/>
</dbReference>
<comment type="caution">
    <text evidence="6">The sequence shown here is derived from an EMBL/GenBank/DDBJ whole genome shotgun (WGS) entry which is preliminary data.</text>
</comment>
<feature type="domain" description="ABC transporter" evidence="5">
    <location>
        <begin position="4"/>
        <end position="239"/>
    </location>
</feature>